<evidence type="ECO:0000313" key="3">
    <source>
        <dbReference type="Proteomes" id="UP001157938"/>
    </source>
</evidence>
<name>A0AAV0UJ51_9STRA</name>
<dbReference type="EMBL" id="CAKLBC010001710">
    <property type="protein sequence ID" value="CAH0493292.1"/>
    <property type="molecule type" value="Genomic_DNA"/>
</dbReference>
<evidence type="ECO:0000313" key="1">
    <source>
        <dbReference type="EMBL" id="CAH0493292.1"/>
    </source>
</evidence>
<reference evidence="1 3" key="1">
    <citation type="submission" date="2021-11" db="EMBL/GenBank/DDBJ databases">
        <authorList>
            <person name="Islam A."/>
            <person name="Islam S."/>
            <person name="Flora M.S."/>
            <person name="Rahman M."/>
            <person name="Ziaur R.M."/>
            <person name="Epstein J.H."/>
            <person name="Hassan M."/>
            <person name="Klassen M."/>
            <person name="Woodard K."/>
            <person name="Webb A."/>
            <person name="Webby R.J."/>
            <person name="El Zowalaty M.E."/>
        </authorList>
    </citation>
    <scope>NUCLEOTIDE SEQUENCE [LARGE SCALE GENOMIC DNA]</scope>
    <source>
        <strain evidence="1">Pf1</strain>
    </source>
</reference>
<proteinExistence type="predicted"/>
<dbReference type="EMBL" id="CANTFK010000978">
    <property type="protein sequence ID" value="CAI5735765.1"/>
    <property type="molecule type" value="Genomic_DNA"/>
</dbReference>
<organism evidence="2 4">
    <name type="scientific">Peronospora farinosa</name>
    <dbReference type="NCBI Taxonomy" id="134698"/>
    <lineage>
        <taxon>Eukaryota</taxon>
        <taxon>Sar</taxon>
        <taxon>Stramenopiles</taxon>
        <taxon>Oomycota</taxon>
        <taxon>Peronosporomycetes</taxon>
        <taxon>Peronosporales</taxon>
        <taxon>Peronosporaceae</taxon>
        <taxon>Peronospora</taxon>
    </lineage>
</organism>
<comment type="caution">
    <text evidence="2">The sequence shown here is derived from an EMBL/GenBank/DDBJ whole genome shotgun (WGS) entry which is preliminary data.</text>
</comment>
<dbReference type="AlphaFoldDB" id="A0AAV0UJ51"/>
<reference evidence="2" key="2">
    <citation type="submission" date="2022-12" db="EMBL/GenBank/DDBJ databases">
        <authorList>
            <person name="Webb A."/>
        </authorList>
    </citation>
    <scope>NUCLEOTIDE SEQUENCE</scope>
    <source>
        <strain evidence="2">Pf2</strain>
    </source>
</reference>
<keyword evidence="3" id="KW-1185">Reference proteome</keyword>
<evidence type="ECO:0000313" key="2">
    <source>
        <dbReference type="EMBL" id="CAI5735765.1"/>
    </source>
</evidence>
<evidence type="ECO:0000313" key="4">
    <source>
        <dbReference type="Proteomes" id="UP001159659"/>
    </source>
</evidence>
<sequence>MSRMKILSTPTTPISFNVADAEASRAKLVDHFNALAKGKNLDQFLKDGFFEWGEALTKHNKDYTTAFNKQYEAPTAIKLLQDLYGDKLIMEKVNRDKRYKTLGIALVREGFNQRKHLDDVKMLEKVMEEEGKVKETGKEVEKKIEWAALYEKKITNAKARFQKQLGADVLVSNPNKIHEELKLLDELINPQPVD</sequence>
<dbReference type="Proteomes" id="UP001157938">
    <property type="component" value="Unassembled WGS sequence"/>
</dbReference>
<protein>
    <submittedName>
        <fullName evidence="2">Uncharacterized protein</fullName>
    </submittedName>
</protein>
<gene>
    <name evidence="1" type="ORF">PFR001_LOCUS8439</name>
    <name evidence="2" type="ORF">PFR002_LOCUS7875</name>
</gene>
<dbReference type="Proteomes" id="UP001159659">
    <property type="component" value="Unassembled WGS sequence"/>
</dbReference>
<accession>A0AAV0UJ51</accession>